<gene>
    <name evidence="1" type="ORF">HZA61_03575</name>
</gene>
<dbReference type="AlphaFoldDB" id="A0A933SDP6"/>
<sequence>MRAIVRLLLPLAVLGAVLAGCGLTGQIKPNQAPETTLFVSGDVDTVNHVVHLHWFGSDVDGTVTGYEIRLLNPAQPADTEWVFTLRADSVLTVNAPTGFTAPVFQARAIDNDGVRDPSPAVQDFRFRNLPPTVTLSSKPATTDTTFASVTVTWIAGDIDGNLSRMKYFVWLDGQAATPESTTSLTFTMPSARFFNGAATYNNGFRTLYVQGRDDGGRYGNIDSVRWFVRRPVAGSRARLLIIDDVPTTNTSNVRFDSLYINCATRNLPADQFAIMRLQNRTPFRSPMDVQQTFQQFETVIWYRANETSFSTFLHDFQSGIEGYLDHGGKFYLEGLYLLEGRNATGALTPNFITDYLDCRGLQNAYVITPSVSDSSAGWGNTNNSRFRSSVLADSSRQQALAGRTGEPGGTRAFLVRDNSKAILWAFANSLAPAAQDSIPVAVMNDRPGGGRVIVTTMPFSTSIPAIGGRGPSLIAKTFGLLGLLTP</sequence>
<protein>
    <submittedName>
        <fullName evidence="1">Uncharacterized protein</fullName>
    </submittedName>
</protein>
<name>A0A933SDP6_UNCEI</name>
<dbReference type="Gene3D" id="2.60.40.10">
    <property type="entry name" value="Immunoglobulins"/>
    <property type="match status" value="1"/>
</dbReference>
<dbReference type="InterPro" id="IPR013783">
    <property type="entry name" value="Ig-like_fold"/>
</dbReference>
<organism evidence="1 2">
    <name type="scientific">Eiseniibacteriota bacterium</name>
    <dbReference type="NCBI Taxonomy" id="2212470"/>
    <lineage>
        <taxon>Bacteria</taxon>
        <taxon>Candidatus Eiseniibacteriota</taxon>
    </lineage>
</organism>
<evidence type="ECO:0000313" key="2">
    <source>
        <dbReference type="Proteomes" id="UP000696931"/>
    </source>
</evidence>
<accession>A0A933SDP6</accession>
<proteinExistence type="predicted"/>
<reference evidence="1" key="1">
    <citation type="submission" date="2020-07" db="EMBL/GenBank/DDBJ databases">
        <title>Huge and variable diversity of episymbiotic CPR bacteria and DPANN archaea in groundwater ecosystems.</title>
        <authorList>
            <person name="He C.Y."/>
            <person name="Keren R."/>
            <person name="Whittaker M."/>
            <person name="Farag I.F."/>
            <person name="Doudna J."/>
            <person name="Cate J.H.D."/>
            <person name="Banfield J.F."/>
        </authorList>
    </citation>
    <scope>NUCLEOTIDE SEQUENCE</scope>
    <source>
        <strain evidence="1">NC_groundwater_1813_Pr3_B-0.1um_71_17</strain>
    </source>
</reference>
<evidence type="ECO:0000313" key="1">
    <source>
        <dbReference type="EMBL" id="MBI5168548.1"/>
    </source>
</evidence>
<dbReference type="EMBL" id="JACRIW010000030">
    <property type="protein sequence ID" value="MBI5168548.1"/>
    <property type="molecule type" value="Genomic_DNA"/>
</dbReference>
<dbReference type="Proteomes" id="UP000696931">
    <property type="component" value="Unassembled WGS sequence"/>
</dbReference>
<dbReference type="PROSITE" id="PS51257">
    <property type="entry name" value="PROKAR_LIPOPROTEIN"/>
    <property type="match status" value="1"/>
</dbReference>
<comment type="caution">
    <text evidence="1">The sequence shown here is derived from an EMBL/GenBank/DDBJ whole genome shotgun (WGS) entry which is preliminary data.</text>
</comment>